<dbReference type="EMBL" id="JADWDJ010000016">
    <property type="protein sequence ID" value="KAG5268592.1"/>
    <property type="molecule type" value="Genomic_DNA"/>
</dbReference>
<reference evidence="2" key="1">
    <citation type="submission" date="2020-10" db="EMBL/GenBank/DDBJ databases">
        <title>Chromosome-scale genome assembly of the Allis shad, Alosa alosa.</title>
        <authorList>
            <person name="Margot Z."/>
            <person name="Christophe K."/>
            <person name="Cabau C."/>
            <person name="Louis A."/>
            <person name="Berthelot C."/>
            <person name="Parey E."/>
            <person name="Roest Crollius H."/>
            <person name="Montfort J."/>
            <person name="Robinson-Rechavi M."/>
            <person name="Bucao C."/>
            <person name="Bouchez O."/>
            <person name="Gislard M."/>
            <person name="Lluch J."/>
            <person name="Milhes M."/>
            <person name="Lampietro C."/>
            <person name="Lopez Roques C."/>
            <person name="Donnadieu C."/>
            <person name="Braasch I."/>
            <person name="Desvignes T."/>
            <person name="Postlethwait J."/>
            <person name="Bobe J."/>
            <person name="Guiguen Y."/>
        </authorList>
    </citation>
    <scope>NUCLEOTIDE SEQUENCE</scope>
    <source>
        <strain evidence="2">M-15738</strain>
        <tissue evidence="2">Blood</tissue>
    </source>
</reference>
<dbReference type="PANTHER" id="PTHR44086:SF14">
    <property type="entry name" value="RHODANESE DOMAIN-CONTAINING PROTEIN"/>
    <property type="match status" value="1"/>
</dbReference>
<keyword evidence="3" id="KW-1185">Reference proteome</keyword>
<dbReference type="Pfam" id="PF00581">
    <property type="entry name" value="Rhodanese"/>
    <property type="match status" value="1"/>
</dbReference>
<name>A0AAV6G3E3_9TELE</name>
<dbReference type="PROSITE" id="PS50206">
    <property type="entry name" value="RHODANESE_3"/>
    <property type="match status" value="1"/>
</dbReference>
<accession>A0AAV6G3E3</accession>
<feature type="domain" description="Rhodanese" evidence="1">
    <location>
        <begin position="65"/>
        <end position="163"/>
    </location>
</feature>
<evidence type="ECO:0000313" key="2">
    <source>
        <dbReference type="EMBL" id="KAG5268592.1"/>
    </source>
</evidence>
<dbReference type="AlphaFoldDB" id="A0AAV6G3E3"/>
<dbReference type="InterPro" id="IPR001763">
    <property type="entry name" value="Rhodanese-like_dom"/>
</dbReference>
<dbReference type="SMART" id="SM00450">
    <property type="entry name" value="RHOD"/>
    <property type="match status" value="1"/>
</dbReference>
<dbReference type="Proteomes" id="UP000823561">
    <property type="component" value="Chromosome 16"/>
</dbReference>
<dbReference type="Gene3D" id="3.40.250.10">
    <property type="entry name" value="Rhodanese-like domain"/>
    <property type="match status" value="1"/>
</dbReference>
<gene>
    <name evidence="2" type="ORF">AALO_G00214250</name>
</gene>
<proteinExistence type="predicted"/>
<dbReference type="SUPFAM" id="SSF52821">
    <property type="entry name" value="Rhodanese/Cell cycle control phosphatase"/>
    <property type="match status" value="1"/>
</dbReference>
<dbReference type="InterPro" id="IPR036873">
    <property type="entry name" value="Rhodanese-like_dom_sf"/>
</dbReference>
<organism evidence="2 3">
    <name type="scientific">Alosa alosa</name>
    <name type="common">allis shad</name>
    <dbReference type="NCBI Taxonomy" id="278164"/>
    <lineage>
        <taxon>Eukaryota</taxon>
        <taxon>Metazoa</taxon>
        <taxon>Chordata</taxon>
        <taxon>Craniata</taxon>
        <taxon>Vertebrata</taxon>
        <taxon>Euteleostomi</taxon>
        <taxon>Actinopterygii</taxon>
        <taxon>Neopterygii</taxon>
        <taxon>Teleostei</taxon>
        <taxon>Clupei</taxon>
        <taxon>Clupeiformes</taxon>
        <taxon>Clupeoidei</taxon>
        <taxon>Clupeidae</taxon>
        <taxon>Alosa</taxon>
    </lineage>
</organism>
<sequence>MLSYLFVRRLCLSAIGETACRSGSRAITIQCCNLRTSAAVNYNNNDASPDPDSVVSYEKIQSMLSSKDIQLFDVRNPDEFQAGRIPGSINIPLDSLEQSLKLSPQHFELLFEAKAPGKEDDNIVFHCQRGRRSASALEIAKRLGYMRARHYAGGYSEWAERDK</sequence>
<comment type="caution">
    <text evidence="2">The sequence shown here is derived from an EMBL/GenBank/DDBJ whole genome shotgun (WGS) entry which is preliminary data.</text>
</comment>
<protein>
    <recommendedName>
        <fullName evidence="1">Rhodanese domain-containing protein</fullName>
    </recommendedName>
</protein>
<evidence type="ECO:0000259" key="1">
    <source>
        <dbReference type="PROSITE" id="PS50206"/>
    </source>
</evidence>
<dbReference type="PANTHER" id="PTHR44086">
    <property type="entry name" value="THIOSULFATE SULFURTRANSFERASE RDL2, MITOCHONDRIAL-RELATED"/>
    <property type="match status" value="1"/>
</dbReference>
<evidence type="ECO:0000313" key="3">
    <source>
        <dbReference type="Proteomes" id="UP000823561"/>
    </source>
</evidence>